<protein>
    <submittedName>
        <fullName evidence="1">Uncharacterized protein</fullName>
    </submittedName>
</protein>
<sequence length="47" mass="5538">MKSKRIEPETNDVAFDMRVNQGILPTIEIAGHTFYVDIRMDKLRPKY</sequence>
<accession>A0A1I5F1R9</accession>
<proteinExistence type="predicted"/>
<reference evidence="2" key="1">
    <citation type="submission" date="2016-10" db="EMBL/GenBank/DDBJ databases">
        <authorList>
            <person name="Varghese N."/>
            <person name="Submissions S."/>
        </authorList>
    </citation>
    <scope>NUCLEOTIDE SEQUENCE [LARGE SCALE GENOMIC DNA]</scope>
    <source>
        <strain evidence="2">DS-12</strain>
    </source>
</reference>
<gene>
    <name evidence="1" type="ORF">SAMN05421741_12415</name>
</gene>
<evidence type="ECO:0000313" key="1">
    <source>
        <dbReference type="EMBL" id="SFO17695.1"/>
    </source>
</evidence>
<dbReference type="AlphaFoldDB" id="A0A1I5F1R9"/>
<name>A0A1I5F1R9_9FLAO</name>
<dbReference type="EMBL" id="FOVI01000024">
    <property type="protein sequence ID" value="SFO17695.1"/>
    <property type="molecule type" value="Genomic_DNA"/>
</dbReference>
<keyword evidence="2" id="KW-1185">Reference proteome</keyword>
<organism evidence="1 2">
    <name type="scientific">Paenimyroides ummariense</name>
    <dbReference type="NCBI Taxonomy" id="913024"/>
    <lineage>
        <taxon>Bacteria</taxon>
        <taxon>Pseudomonadati</taxon>
        <taxon>Bacteroidota</taxon>
        <taxon>Flavobacteriia</taxon>
        <taxon>Flavobacteriales</taxon>
        <taxon>Flavobacteriaceae</taxon>
        <taxon>Paenimyroides</taxon>
    </lineage>
</organism>
<dbReference type="Proteomes" id="UP000199036">
    <property type="component" value="Unassembled WGS sequence"/>
</dbReference>
<dbReference type="STRING" id="913024.SAMN05421741_12415"/>
<evidence type="ECO:0000313" key="2">
    <source>
        <dbReference type="Proteomes" id="UP000199036"/>
    </source>
</evidence>